<dbReference type="Proteomes" id="UP000192596">
    <property type="component" value="Unassembled WGS sequence"/>
</dbReference>
<dbReference type="Pfam" id="PF00651">
    <property type="entry name" value="BTB"/>
    <property type="match status" value="1"/>
</dbReference>
<keyword evidence="3" id="KW-1185">Reference proteome</keyword>
<comment type="caution">
    <text evidence="2">The sequence shown here is derived from an EMBL/GenBank/DDBJ whole genome shotgun (WGS) entry which is preliminary data.</text>
</comment>
<dbReference type="PANTHER" id="PTHR47843:SF5">
    <property type="entry name" value="BTB_POZ DOMAIN PROTEIN"/>
    <property type="match status" value="1"/>
</dbReference>
<protein>
    <recommendedName>
        <fullName evidence="1">BTB domain-containing protein</fullName>
    </recommendedName>
</protein>
<proteinExistence type="predicted"/>
<dbReference type="InterPro" id="IPR011333">
    <property type="entry name" value="SKP1/BTB/POZ_sf"/>
</dbReference>
<evidence type="ECO:0000259" key="1">
    <source>
        <dbReference type="PROSITE" id="PS50097"/>
    </source>
</evidence>
<sequence length="198" mass="21647">MPPSTNPRRAAALHRRSISPPVRSLKAVALDSLLKTGAFSDFVIKGHGGREWKVHKAVICPQSSYFMRACSGSFTVRSSSPPIMGKAASTSLTVFQEAKMGCIDLSTDDVPALDALLTYMYNGVLTKPDLVADDKGSRHPARQQIVFHVLNVHILADKFDVATLTALTADEFMYAVMRFRLQPVFGPLLTKVLEETSP</sequence>
<dbReference type="AlphaFoldDB" id="A0A1V8SMY6"/>
<dbReference type="PROSITE" id="PS50097">
    <property type="entry name" value="BTB"/>
    <property type="match status" value="1"/>
</dbReference>
<dbReference type="PANTHER" id="PTHR47843">
    <property type="entry name" value="BTB DOMAIN-CONTAINING PROTEIN-RELATED"/>
    <property type="match status" value="1"/>
</dbReference>
<dbReference type="EMBL" id="NAJO01000035">
    <property type="protein sequence ID" value="OQO00434.1"/>
    <property type="molecule type" value="Genomic_DNA"/>
</dbReference>
<gene>
    <name evidence="2" type="ORF">B0A48_13783</name>
</gene>
<dbReference type="Gene3D" id="3.30.710.10">
    <property type="entry name" value="Potassium Channel Kv1.1, Chain A"/>
    <property type="match status" value="1"/>
</dbReference>
<accession>A0A1V8SMY6</accession>
<dbReference type="OrthoDB" id="194443at2759"/>
<dbReference type="InterPro" id="IPR000210">
    <property type="entry name" value="BTB/POZ_dom"/>
</dbReference>
<name>A0A1V8SMY6_9PEZI</name>
<organism evidence="2 3">
    <name type="scientific">Cryoendolithus antarcticus</name>
    <dbReference type="NCBI Taxonomy" id="1507870"/>
    <lineage>
        <taxon>Eukaryota</taxon>
        <taxon>Fungi</taxon>
        <taxon>Dikarya</taxon>
        <taxon>Ascomycota</taxon>
        <taxon>Pezizomycotina</taxon>
        <taxon>Dothideomycetes</taxon>
        <taxon>Dothideomycetidae</taxon>
        <taxon>Cladosporiales</taxon>
        <taxon>Cladosporiaceae</taxon>
        <taxon>Cryoendolithus</taxon>
    </lineage>
</organism>
<dbReference type="CDD" id="cd18186">
    <property type="entry name" value="BTB_POZ_ZBTB_KLHL-like"/>
    <property type="match status" value="1"/>
</dbReference>
<dbReference type="InParanoid" id="A0A1V8SMY6"/>
<feature type="domain" description="BTB" evidence="1">
    <location>
        <begin position="40"/>
        <end position="129"/>
    </location>
</feature>
<dbReference type="SUPFAM" id="SSF54695">
    <property type="entry name" value="POZ domain"/>
    <property type="match status" value="1"/>
</dbReference>
<evidence type="ECO:0000313" key="2">
    <source>
        <dbReference type="EMBL" id="OQO00434.1"/>
    </source>
</evidence>
<evidence type="ECO:0000313" key="3">
    <source>
        <dbReference type="Proteomes" id="UP000192596"/>
    </source>
</evidence>
<reference evidence="3" key="1">
    <citation type="submission" date="2017-03" db="EMBL/GenBank/DDBJ databases">
        <title>Genomes of endolithic fungi from Antarctica.</title>
        <authorList>
            <person name="Coleine C."/>
            <person name="Masonjones S."/>
            <person name="Stajich J.E."/>
        </authorList>
    </citation>
    <scope>NUCLEOTIDE SEQUENCE [LARGE SCALE GENOMIC DNA]</scope>
    <source>
        <strain evidence="3">CCFEE 5527</strain>
    </source>
</reference>